<dbReference type="EMBL" id="CM010715">
    <property type="protein sequence ID" value="RZC45068.1"/>
    <property type="molecule type" value="Genomic_DNA"/>
</dbReference>
<dbReference type="OMA" id="NTTIFCE"/>
<dbReference type="AlphaFoldDB" id="A0A4Y7IC43"/>
<evidence type="ECO:0000313" key="2">
    <source>
        <dbReference type="EMBL" id="RZC45068.1"/>
    </source>
</evidence>
<evidence type="ECO:0000256" key="1">
    <source>
        <dbReference type="ARBA" id="ARBA00006974"/>
    </source>
</evidence>
<dbReference type="PANTHER" id="PTHR31175">
    <property type="entry name" value="AUXIN-RESPONSIVE FAMILY PROTEIN"/>
    <property type="match status" value="1"/>
</dbReference>
<accession>A0A4Y7IC43</accession>
<sequence length="144" mass="16708">MKISPKKLLSMVRRWQDRVEAKRRRISFPTSNDNGYFVVYTTDNKRYAVPLEYLNNTLFKELFKLSEEEFGLPGNRPITLPCDSIFMDCAISFLQRCQPPRVCANVENAPLLLASFMSDEYYGYPMSSSLPNQQQNHQLLLPGF</sequence>
<proteinExistence type="inferred from homology"/>
<dbReference type="Pfam" id="PF02519">
    <property type="entry name" value="Auxin_inducible"/>
    <property type="match status" value="1"/>
</dbReference>
<gene>
    <name evidence="2" type="ORF">C5167_038016</name>
</gene>
<dbReference type="Proteomes" id="UP000316621">
    <property type="component" value="Chromosome 1"/>
</dbReference>
<dbReference type="Gramene" id="RZC45068">
    <property type="protein sequence ID" value="RZC45068"/>
    <property type="gene ID" value="C5167_038016"/>
</dbReference>
<comment type="similarity">
    <text evidence="1">Belongs to the ARG7 family.</text>
</comment>
<protein>
    <submittedName>
        <fullName evidence="2">Uncharacterized protein</fullName>
    </submittedName>
</protein>
<name>A0A4Y7IC43_PAPSO</name>
<reference evidence="2 3" key="1">
    <citation type="journal article" date="2018" name="Science">
        <title>The opium poppy genome and morphinan production.</title>
        <authorList>
            <person name="Guo L."/>
            <person name="Winzer T."/>
            <person name="Yang X."/>
            <person name="Li Y."/>
            <person name="Ning Z."/>
            <person name="He Z."/>
            <person name="Teodor R."/>
            <person name="Lu Y."/>
            <person name="Bowser T.A."/>
            <person name="Graham I.A."/>
            <person name="Ye K."/>
        </authorList>
    </citation>
    <scope>NUCLEOTIDE SEQUENCE [LARGE SCALE GENOMIC DNA]</scope>
    <source>
        <strain evidence="3">cv. HN1</strain>
        <tissue evidence="2">Leaves</tissue>
    </source>
</reference>
<dbReference type="GO" id="GO:0009733">
    <property type="term" value="P:response to auxin"/>
    <property type="evidence" value="ECO:0007669"/>
    <property type="project" value="InterPro"/>
</dbReference>
<dbReference type="InterPro" id="IPR003676">
    <property type="entry name" value="SAUR_fam"/>
</dbReference>
<keyword evidence="3" id="KW-1185">Reference proteome</keyword>
<organism evidence="2 3">
    <name type="scientific">Papaver somniferum</name>
    <name type="common">Opium poppy</name>
    <dbReference type="NCBI Taxonomy" id="3469"/>
    <lineage>
        <taxon>Eukaryota</taxon>
        <taxon>Viridiplantae</taxon>
        <taxon>Streptophyta</taxon>
        <taxon>Embryophyta</taxon>
        <taxon>Tracheophyta</taxon>
        <taxon>Spermatophyta</taxon>
        <taxon>Magnoliopsida</taxon>
        <taxon>Ranunculales</taxon>
        <taxon>Papaveraceae</taxon>
        <taxon>Papaveroideae</taxon>
        <taxon>Papaver</taxon>
    </lineage>
</organism>
<evidence type="ECO:0000313" key="3">
    <source>
        <dbReference type="Proteomes" id="UP000316621"/>
    </source>
</evidence>